<evidence type="ECO:0000313" key="8">
    <source>
        <dbReference type="Proteomes" id="UP001165082"/>
    </source>
</evidence>
<keyword evidence="3" id="KW-0808">Transferase</keyword>
<evidence type="ECO:0000313" key="7">
    <source>
        <dbReference type="EMBL" id="GMH71768.1"/>
    </source>
</evidence>
<dbReference type="Proteomes" id="UP001165082">
    <property type="component" value="Unassembled WGS sequence"/>
</dbReference>
<sequence>MSDFNSLLSSFDAASAPTEDTEFPAQPPLPDYSRDKMGKACEWTTNTFQLRQSMTAPTSSSWGADKPCTLAVCCVIVDKFPTESIWREWKDDGAEPPSSTSPENPEENHRRHVKYHIHAARPSSVTSPWVKSHLLPFTFEPKWNDFRIVRAVLDCVPLVSFDKLYSDLLKINAPTDKVPTPFKSYMTLSQPSKFDSESIWTKLNLNGFTSDKLIKKALPGWTVLGRDDVLGVLQTESMCYDQHKLNLWQAWENVWAPEEVYFPTMVNMFSSMRNVENRTVNFAQWDEHNRDHSKRANPLWFDGQFTVDLVRRWRRGGSLFGRKFRELQGGEWRRVVDIVDEQEFGGEKKAPASKEINT</sequence>
<gene>
    <name evidence="7" type="ORF">TrRE_jg3722</name>
</gene>
<evidence type="ECO:0000256" key="5">
    <source>
        <dbReference type="ARBA" id="ARBA00023180"/>
    </source>
</evidence>
<dbReference type="GO" id="GO:0016757">
    <property type="term" value="F:glycosyltransferase activity"/>
    <property type="evidence" value="ECO:0007669"/>
    <property type="project" value="UniProtKB-KW"/>
</dbReference>
<evidence type="ECO:0000256" key="3">
    <source>
        <dbReference type="ARBA" id="ARBA00022679"/>
    </source>
</evidence>
<name>A0A9W7AMF9_9STRA</name>
<dbReference type="InterPro" id="IPR003406">
    <property type="entry name" value="Glyco_trans_14"/>
</dbReference>
<proteinExistence type="predicted"/>
<comment type="caution">
    <text evidence="7">The sequence shown here is derived from an EMBL/GenBank/DDBJ whole genome shotgun (WGS) entry which is preliminary data.</text>
</comment>
<evidence type="ECO:0000256" key="4">
    <source>
        <dbReference type="ARBA" id="ARBA00023136"/>
    </source>
</evidence>
<protein>
    <submittedName>
        <fullName evidence="7">Uncharacterized protein</fullName>
    </submittedName>
</protein>
<reference evidence="7" key="1">
    <citation type="submission" date="2022-07" db="EMBL/GenBank/DDBJ databases">
        <title>Genome analysis of Parmales, a sister group of diatoms, reveals the evolutionary specialization of diatoms from phago-mixotrophs to photoautotrophs.</title>
        <authorList>
            <person name="Ban H."/>
            <person name="Sato S."/>
            <person name="Yoshikawa S."/>
            <person name="Kazumasa Y."/>
            <person name="Nakamura Y."/>
            <person name="Ichinomiya M."/>
            <person name="Saitoh K."/>
            <person name="Sato N."/>
            <person name="Blanc-Mathieu R."/>
            <person name="Endo H."/>
            <person name="Kuwata A."/>
            <person name="Ogata H."/>
        </authorList>
    </citation>
    <scope>NUCLEOTIDE SEQUENCE</scope>
</reference>
<organism evidence="7 8">
    <name type="scientific">Triparma retinervis</name>
    <dbReference type="NCBI Taxonomy" id="2557542"/>
    <lineage>
        <taxon>Eukaryota</taxon>
        <taxon>Sar</taxon>
        <taxon>Stramenopiles</taxon>
        <taxon>Ochrophyta</taxon>
        <taxon>Bolidophyceae</taxon>
        <taxon>Parmales</taxon>
        <taxon>Triparmaceae</taxon>
        <taxon>Triparma</taxon>
    </lineage>
</organism>
<evidence type="ECO:0000256" key="1">
    <source>
        <dbReference type="ARBA" id="ARBA00004606"/>
    </source>
</evidence>
<keyword evidence="4" id="KW-0472">Membrane</keyword>
<evidence type="ECO:0000256" key="2">
    <source>
        <dbReference type="ARBA" id="ARBA00022676"/>
    </source>
</evidence>
<accession>A0A9W7AMF9</accession>
<dbReference type="GO" id="GO:0016020">
    <property type="term" value="C:membrane"/>
    <property type="evidence" value="ECO:0007669"/>
    <property type="project" value="UniProtKB-SubCell"/>
</dbReference>
<feature type="region of interest" description="Disordered" evidence="6">
    <location>
        <begin position="15"/>
        <end position="35"/>
    </location>
</feature>
<keyword evidence="5" id="KW-0325">Glycoprotein</keyword>
<dbReference type="EMBL" id="BRXZ01002863">
    <property type="protein sequence ID" value="GMH71768.1"/>
    <property type="molecule type" value="Genomic_DNA"/>
</dbReference>
<comment type="subcellular location">
    <subcellularLocation>
        <location evidence="1">Membrane</location>
        <topology evidence="1">Single-pass type II membrane protein</topology>
    </subcellularLocation>
</comment>
<keyword evidence="2" id="KW-0328">Glycosyltransferase</keyword>
<dbReference type="Pfam" id="PF02485">
    <property type="entry name" value="Branch"/>
    <property type="match status" value="1"/>
</dbReference>
<keyword evidence="8" id="KW-1185">Reference proteome</keyword>
<evidence type="ECO:0000256" key="6">
    <source>
        <dbReference type="SAM" id="MobiDB-lite"/>
    </source>
</evidence>
<dbReference type="OrthoDB" id="191334at2759"/>
<feature type="region of interest" description="Disordered" evidence="6">
    <location>
        <begin position="88"/>
        <end position="109"/>
    </location>
</feature>
<dbReference type="AlphaFoldDB" id="A0A9W7AMF9"/>